<feature type="binding site" evidence="2">
    <location>
        <position position="70"/>
    </location>
    <ligand>
        <name>substrate</name>
    </ligand>
</feature>
<dbReference type="Pfam" id="PF00300">
    <property type="entry name" value="His_Phos_1"/>
    <property type="match status" value="1"/>
</dbReference>
<evidence type="ECO:0000313" key="4">
    <source>
        <dbReference type="Proteomes" id="UP000807342"/>
    </source>
</evidence>
<dbReference type="Proteomes" id="UP000807342">
    <property type="component" value="Unassembled WGS sequence"/>
</dbReference>
<dbReference type="Gene3D" id="3.40.50.1240">
    <property type="entry name" value="Phosphoglycerate mutase-like"/>
    <property type="match status" value="1"/>
</dbReference>
<gene>
    <name evidence="3" type="ORF">P691DRAFT_691387</name>
</gene>
<feature type="active site" description="Tele-phosphohistidine intermediate" evidence="1">
    <location>
        <position position="14"/>
    </location>
</feature>
<dbReference type="InterPro" id="IPR050275">
    <property type="entry name" value="PGM_Phosphatase"/>
</dbReference>
<dbReference type="GO" id="GO:0046390">
    <property type="term" value="P:ribose phosphate biosynthetic process"/>
    <property type="evidence" value="ECO:0007669"/>
    <property type="project" value="TreeGrafter"/>
</dbReference>
<comment type="caution">
    <text evidence="3">The sequence shown here is derived from an EMBL/GenBank/DDBJ whole genome shotgun (WGS) entry which is preliminary data.</text>
</comment>
<dbReference type="GO" id="GO:0050278">
    <property type="term" value="F:sedoheptulose-bisphosphatase activity"/>
    <property type="evidence" value="ECO:0007669"/>
    <property type="project" value="TreeGrafter"/>
</dbReference>
<dbReference type="PIRSF" id="PIRSF000709">
    <property type="entry name" value="6PFK_2-Ptase"/>
    <property type="match status" value="1"/>
</dbReference>
<dbReference type="PANTHER" id="PTHR48100:SF15">
    <property type="entry name" value="SEDOHEPTULOSE 1,7-BISPHOSPHATASE"/>
    <property type="match status" value="1"/>
</dbReference>
<dbReference type="InterPro" id="IPR029033">
    <property type="entry name" value="His_PPase_superfam"/>
</dbReference>
<dbReference type="CDD" id="cd07067">
    <property type="entry name" value="HP_PGM_like"/>
    <property type="match status" value="1"/>
</dbReference>
<feature type="binding site" evidence="2">
    <location>
        <begin position="96"/>
        <end position="99"/>
    </location>
    <ligand>
        <name>substrate</name>
    </ligand>
</feature>
<proteinExistence type="predicted"/>
<dbReference type="OrthoDB" id="4818801at2759"/>
<evidence type="ECO:0000256" key="2">
    <source>
        <dbReference type="PIRSR" id="PIRSR613078-2"/>
    </source>
</evidence>
<dbReference type="SMART" id="SM00855">
    <property type="entry name" value="PGAM"/>
    <property type="match status" value="1"/>
</dbReference>
<evidence type="ECO:0000313" key="3">
    <source>
        <dbReference type="EMBL" id="KAF9455055.1"/>
    </source>
</evidence>
<organism evidence="3 4">
    <name type="scientific">Macrolepiota fuliginosa MF-IS2</name>
    <dbReference type="NCBI Taxonomy" id="1400762"/>
    <lineage>
        <taxon>Eukaryota</taxon>
        <taxon>Fungi</taxon>
        <taxon>Dikarya</taxon>
        <taxon>Basidiomycota</taxon>
        <taxon>Agaricomycotina</taxon>
        <taxon>Agaricomycetes</taxon>
        <taxon>Agaricomycetidae</taxon>
        <taxon>Agaricales</taxon>
        <taxon>Agaricineae</taxon>
        <taxon>Agaricaceae</taxon>
        <taxon>Macrolepiota</taxon>
    </lineage>
</organism>
<dbReference type="AlphaFoldDB" id="A0A9P5XQI1"/>
<evidence type="ECO:0000256" key="1">
    <source>
        <dbReference type="PIRSR" id="PIRSR613078-1"/>
    </source>
</evidence>
<dbReference type="EMBL" id="MU151051">
    <property type="protein sequence ID" value="KAF9455055.1"/>
    <property type="molecule type" value="Genomic_DNA"/>
</dbReference>
<reference evidence="3" key="1">
    <citation type="submission" date="2020-11" db="EMBL/GenBank/DDBJ databases">
        <authorList>
            <consortium name="DOE Joint Genome Institute"/>
            <person name="Ahrendt S."/>
            <person name="Riley R."/>
            <person name="Andreopoulos W."/>
            <person name="Labutti K."/>
            <person name="Pangilinan J."/>
            <person name="Ruiz-Duenas F.J."/>
            <person name="Barrasa J.M."/>
            <person name="Sanchez-Garcia M."/>
            <person name="Camarero S."/>
            <person name="Miyauchi S."/>
            <person name="Serrano A."/>
            <person name="Linde D."/>
            <person name="Babiker R."/>
            <person name="Drula E."/>
            <person name="Ayuso-Fernandez I."/>
            <person name="Pacheco R."/>
            <person name="Padilla G."/>
            <person name="Ferreira P."/>
            <person name="Barriuso J."/>
            <person name="Kellner H."/>
            <person name="Castanera R."/>
            <person name="Alfaro M."/>
            <person name="Ramirez L."/>
            <person name="Pisabarro A.G."/>
            <person name="Kuo A."/>
            <person name="Tritt A."/>
            <person name="Lipzen A."/>
            <person name="He G."/>
            <person name="Yan M."/>
            <person name="Ng V."/>
            <person name="Cullen D."/>
            <person name="Martin F."/>
            <person name="Rosso M.-N."/>
            <person name="Henrissat B."/>
            <person name="Hibbett D."/>
            <person name="Martinez A.T."/>
            <person name="Grigoriev I.V."/>
        </authorList>
    </citation>
    <scope>NUCLEOTIDE SEQUENCE</scope>
    <source>
        <strain evidence="3">MF-IS2</strain>
    </source>
</reference>
<feature type="binding site" evidence="2">
    <location>
        <begin position="26"/>
        <end position="27"/>
    </location>
    <ligand>
        <name>substrate</name>
    </ligand>
</feature>
<dbReference type="InterPro" id="IPR013078">
    <property type="entry name" value="His_Pase_superF_clade-1"/>
</dbReference>
<feature type="active site" description="Proton donor/acceptor" evidence="1">
    <location>
        <position position="96"/>
    </location>
</feature>
<keyword evidence="4" id="KW-1185">Reference proteome</keyword>
<dbReference type="SUPFAM" id="SSF53254">
    <property type="entry name" value="Phosphoglycerate mutase-like"/>
    <property type="match status" value="1"/>
</dbReference>
<accession>A0A9P5XQI1</accession>
<protein>
    <submittedName>
        <fullName evidence="3">Phosphoglycerate mutase-like protein</fullName>
    </submittedName>
</protein>
<sequence length="220" mass="24939">MPHRPMPRLFVVRHGQTEWSVNGRHTGISDIPLTDRGVEQVKATAQKLVGEGKLIDPKNLCTVFVSPRQRAHKTFHLLFENAEKVPDHILTEEAREWDYGDFEGLLAQEILERRPGWNAWKDGFPGGESVGEMESRVDHIIQQIRAYHRKYFEEGTVSRDVMIVAHGHFGRVLTTRWIGLPLDQGTKLTMDAGAITILSYNHNTLDEPSITALNLSSLLL</sequence>
<dbReference type="PANTHER" id="PTHR48100">
    <property type="entry name" value="BROAD-SPECIFICITY PHOSPHATASE YOR283W-RELATED"/>
    <property type="match status" value="1"/>
</dbReference>
<name>A0A9P5XQI1_9AGAR</name>